<gene>
    <name evidence="2" type="ORF">GCM10011452_03830</name>
</gene>
<keyword evidence="3" id="KW-1185">Reference proteome</keyword>
<reference evidence="2" key="1">
    <citation type="journal article" date="2014" name="Int. J. Syst. Evol. Microbiol.">
        <title>Complete genome sequence of Corynebacterium casei LMG S-19264T (=DSM 44701T), isolated from a smear-ripened cheese.</title>
        <authorList>
            <consortium name="US DOE Joint Genome Institute (JGI-PGF)"/>
            <person name="Walter F."/>
            <person name="Albersmeier A."/>
            <person name="Kalinowski J."/>
            <person name="Ruckert C."/>
        </authorList>
    </citation>
    <scope>NUCLEOTIDE SEQUENCE</scope>
    <source>
        <strain evidence="2">KCTC 23714</strain>
    </source>
</reference>
<sequence>MRFAAILAVATLTACAPTSNPSGNAEVSMNRIPETTGSATTARSAAPAFAAVAPTRVQRSNTEIAQDFMDLEFRMESGRPLAMLTRFEGPITVALRGQVPASAQGDLTRLLGRFRAEAGLNISQTQGAASITVEFIPRRTIRNTYANVACFVAPRVSSWAEYKQARGTGQLDWASVTRRDRVAIFAPSDASPQEIRDCLHEEMAQAMGPLNDLYQLPDSVFNDDNFHTVLTGFDMLVLRLHYAPELRSGMTREQVAAIVPGLLARMNPSGVAGRSHNGGRTPQPWVKAMEAALGAGGTARTKQEAAARALHIAQAQGWGDARLAFSWFAVGRLQVGHDPVAAANAFAEAARIYRALPGAQIHAAHVDMQLAALALSQGRPDQTLAFAERALPVVREAQNASLLATLMMLKAEALDLSGDSAGARAVRLDSQPWARYGFGSDAVTRARQRDITALAPSRLAMALKG</sequence>
<accession>A0A918IM40</accession>
<keyword evidence="1" id="KW-0732">Signal</keyword>
<dbReference type="Pfam" id="PF11150">
    <property type="entry name" value="DUF2927"/>
    <property type="match status" value="1"/>
</dbReference>
<dbReference type="Proteomes" id="UP000628984">
    <property type="component" value="Unassembled WGS sequence"/>
</dbReference>
<dbReference type="RefSeq" id="WP_189632109.1">
    <property type="nucleotide sequence ID" value="NZ_BMYQ01000001.1"/>
</dbReference>
<reference evidence="2" key="2">
    <citation type="submission" date="2020-09" db="EMBL/GenBank/DDBJ databases">
        <authorList>
            <person name="Sun Q."/>
            <person name="Kim S."/>
        </authorList>
    </citation>
    <scope>NUCLEOTIDE SEQUENCE</scope>
    <source>
        <strain evidence="2">KCTC 23714</strain>
    </source>
</reference>
<feature type="chain" id="PRO_5037402254" description="ATP-dependent transcriptional regulator" evidence="1">
    <location>
        <begin position="17"/>
        <end position="465"/>
    </location>
</feature>
<comment type="caution">
    <text evidence="2">The sequence shown here is derived from an EMBL/GenBank/DDBJ whole genome shotgun (WGS) entry which is preliminary data.</text>
</comment>
<feature type="signal peptide" evidence="1">
    <location>
        <begin position="1"/>
        <end position="16"/>
    </location>
</feature>
<dbReference type="InterPro" id="IPR021323">
    <property type="entry name" value="DUF2927"/>
</dbReference>
<dbReference type="AlphaFoldDB" id="A0A918IM40"/>
<name>A0A918IM40_9RHOB</name>
<organism evidence="2 3">
    <name type="scientific">Gemmobacter lanyuensis</name>
    <dbReference type="NCBI Taxonomy" id="1054497"/>
    <lineage>
        <taxon>Bacteria</taxon>
        <taxon>Pseudomonadati</taxon>
        <taxon>Pseudomonadota</taxon>
        <taxon>Alphaproteobacteria</taxon>
        <taxon>Rhodobacterales</taxon>
        <taxon>Paracoccaceae</taxon>
        <taxon>Gemmobacter</taxon>
    </lineage>
</organism>
<evidence type="ECO:0000313" key="3">
    <source>
        <dbReference type="Proteomes" id="UP000628984"/>
    </source>
</evidence>
<dbReference type="EMBL" id="BMYQ01000001">
    <property type="protein sequence ID" value="GGW21836.1"/>
    <property type="molecule type" value="Genomic_DNA"/>
</dbReference>
<proteinExistence type="predicted"/>
<dbReference type="PROSITE" id="PS51257">
    <property type="entry name" value="PROKAR_LIPOPROTEIN"/>
    <property type="match status" value="1"/>
</dbReference>
<protein>
    <recommendedName>
        <fullName evidence="4">ATP-dependent transcriptional regulator</fullName>
    </recommendedName>
</protein>
<evidence type="ECO:0000256" key="1">
    <source>
        <dbReference type="SAM" id="SignalP"/>
    </source>
</evidence>
<evidence type="ECO:0008006" key="4">
    <source>
        <dbReference type="Google" id="ProtNLM"/>
    </source>
</evidence>
<evidence type="ECO:0000313" key="2">
    <source>
        <dbReference type="EMBL" id="GGW21836.1"/>
    </source>
</evidence>